<protein>
    <submittedName>
        <fullName evidence="2">Uncharacterized protein</fullName>
    </submittedName>
</protein>
<evidence type="ECO:0000313" key="1">
    <source>
        <dbReference type="Proteomes" id="UP000035642"/>
    </source>
</evidence>
<evidence type="ECO:0000313" key="2">
    <source>
        <dbReference type="WBParaSite" id="ACAC_0000912601-mRNA-1"/>
    </source>
</evidence>
<accession>A0A0K0DE80</accession>
<dbReference type="WBParaSite" id="ACAC_0000912601-mRNA-1">
    <property type="protein sequence ID" value="ACAC_0000912601-mRNA-1"/>
    <property type="gene ID" value="ACAC_0000912601"/>
</dbReference>
<name>A0A0K0DE80_ANGCA</name>
<keyword evidence="1" id="KW-1185">Reference proteome</keyword>
<reference evidence="1" key="1">
    <citation type="submission" date="2012-09" db="EMBL/GenBank/DDBJ databases">
        <authorList>
            <person name="Martin A.A."/>
        </authorList>
    </citation>
    <scope>NUCLEOTIDE SEQUENCE</scope>
</reference>
<proteinExistence type="predicted"/>
<sequence>MDSGERVSRRELIIARGSGWSTDGRGRGRRRPAAELIVAASACDAAFPHSANLPARSIRPEATNAKEIHVRIVLVQESARALFCPYSL</sequence>
<dbReference type="AlphaFoldDB" id="A0A0K0DE80"/>
<reference evidence="2" key="2">
    <citation type="submission" date="2017-02" db="UniProtKB">
        <authorList>
            <consortium name="WormBaseParasite"/>
        </authorList>
    </citation>
    <scope>IDENTIFICATION</scope>
</reference>
<dbReference type="Proteomes" id="UP000035642">
    <property type="component" value="Unassembled WGS sequence"/>
</dbReference>
<organism evidence="1 2">
    <name type="scientific">Angiostrongylus cantonensis</name>
    <name type="common">Rat lungworm</name>
    <dbReference type="NCBI Taxonomy" id="6313"/>
    <lineage>
        <taxon>Eukaryota</taxon>
        <taxon>Metazoa</taxon>
        <taxon>Ecdysozoa</taxon>
        <taxon>Nematoda</taxon>
        <taxon>Chromadorea</taxon>
        <taxon>Rhabditida</taxon>
        <taxon>Rhabditina</taxon>
        <taxon>Rhabditomorpha</taxon>
        <taxon>Strongyloidea</taxon>
        <taxon>Metastrongylidae</taxon>
        <taxon>Angiostrongylus</taxon>
    </lineage>
</organism>